<dbReference type="GO" id="GO:0009055">
    <property type="term" value="F:electron transfer activity"/>
    <property type="evidence" value="ECO:0007669"/>
    <property type="project" value="TreeGrafter"/>
</dbReference>
<evidence type="ECO:0000313" key="15">
    <source>
        <dbReference type="Proteomes" id="UP000032544"/>
    </source>
</evidence>
<evidence type="ECO:0000313" key="14">
    <source>
        <dbReference type="EMBL" id="KJF41987.1"/>
    </source>
</evidence>
<evidence type="ECO:0000256" key="9">
    <source>
        <dbReference type="ARBA" id="ARBA00022989"/>
    </source>
</evidence>
<dbReference type="GO" id="GO:0005886">
    <property type="term" value="C:plasma membrane"/>
    <property type="evidence" value="ECO:0007669"/>
    <property type="project" value="UniProtKB-SubCell"/>
</dbReference>
<dbReference type="Pfam" id="PF03264">
    <property type="entry name" value="Cytochrom_NNT"/>
    <property type="match status" value="1"/>
</dbReference>
<comment type="similarity">
    <text evidence="2">Belongs to the NapC/NirT/NrfH family.</text>
</comment>
<keyword evidence="7" id="KW-0479">Metal-binding</keyword>
<comment type="caution">
    <text evidence="14">The sequence shown here is derived from an EMBL/GenBank/DDBJ whole genome shotgun (WGS) entry which is preliminary data.</text>
</comment>
<organism evidence="14 15">
    <name type="scientific">Draconibacterium sediminis</name>
    <dbReference type="NCBI Taxonomy" id="1544798"/>
    <lineage>
        <taxon>Bacteria</taxon>
        <taxon>Pseudomonadati</taxon>
        <taxon>Bacteroidota</taxon>
        <taxon>Bacteroidia</taxon>
        <taxon>Marinilabiliales</taxon>
        <taxon>Prolixibacteraceae</taxon>
        <taxon>Draconibacterium</taxon>
    </lineage>
</organism>
<dbReference type="GO" id="GO:0009061">
    <property type="term" value="P:anaerobic respiration"/>
    <property type="evidence" value="ECO:0007669"/>
    <property type="project" value="TreeGrafter"/>
</dbReference>
<evidence type="ECO:0000256" key="4">
    <source>
        <dbReference type="ARBA" id="ARBA00022475"/>
    </source>
</evidence>
<protein>
    <submittedName>
        <fullName evidence="14">Cytochrome C</fullName>
    </submittedName>
</protein>
<dbReference type="EMBL" id="JRHC01000007">
    <property type="protein sequence ID" value="KJF41987.1"/>
    <property type="molecule type" value="Genomic_DNA"/>
</dbReference>
<dbReference type="InterPro" id="IPR005126">
    <property type="entry name" value="NapC/NirT_cyt_c_N"/>
</dbReference>
<evidence type="ECO:0000256" key="1">
    <source>
        <dbReference type="ARBA" id="ARBA00004236"/>
    </source>
</evidence>
<gene>
    <name evidence="14" type="ORF">LH29_22130</name>
</gene>
<evidence type="ECO:0000256" key="5">
    <source>
        <dbReference type="ARBA" id="ARBA00022617"/>
    </source>
</evidence>
<feature type="domain" description="NapC/NirT cytochrome c N-terminal" evidence="13">
    <location>
        <begin position="100"/>
        <end position="186"/>
    </location>
</feature>
<proteinExistence type="inferred from homology"/>
<dbReference type="OrthoDB" id="9791652at2"/>
<dbReference type="SUPFAM" id="SSF48695">
    <property type="entry name" value="Multiheme cytochromes"/>
    <property type="match status" value="1"/>
</dbReference>
<evidence type="ECO:0000256" key="2">
    <source>
        <dbReference type="ARBA" id="ARBA00007395"/>
    </source>
</evidence>
<sequence>MKLPSSIRNWVSITGAVLAVFNLASILALFLLNVAFGFGGQYIGLFIFIILPVFLIVGLLMIPLGMRIYRKKARLAEKEGKRLNWPILDFNNLATRNASTIFIVGTIFLLIISSVGSYEAFHYTESVEFCGKLCHEVMEPEYVTYHGSSHERVACVECHVGSGASWYVKSKLSGLYQVYSVLANKYPQPIPTPIANLRPARETCEECHWPEKFYDNKMRVKHSFLTDEENTEHIVHLQVKTSTQVTPQGVIKGIHQHISPEVKIEYKALDEKRQIIPWVKYTNTKTGEEYIYTDEMSMVSEAELDSLETRVMDCLDCHNRPSHNYNAPQNFIDQSMAEGKISTDLPAIKLAAMMALYQDYPTKDTAMIAIENQITDWFESGYPEVYETKKAEIDQAIAAIQEDYSNNIFPFMKANWKAYPNNIGHMESDGCYRCHNDRHATTENKTISKDCSLCHNIIAQGTPDSMQYSTAFEALDFQHPVDVAEAWRSEMCSMCHTALY</sequence>
<dbReference type="InterPro" id="IPR051174">
    <property type="entry name" value="Cytochrome_c-type_ET"/>
</dbReference>
<keyword evidence="11 12" id="KW-0472">Membrane</keyword>
<dbReference type="InterPro" id="IPR036280">
    <property type="entry name" value="Multihaem_cyt_sf"/>
</dbReference>
<comment type="subcellular location">
    <subcellularLocation>
        <location evidence="1">Cell membrane</location>
    </subcellularLocation>
</comment>
<dbReference type="AlphaFoldDB" id="A0A0D8J504"/>
<keyword evidence="6 12" id="KW-0812">Transmembrane</keyword>
<evidence type="ECO:0000256" key="11">
    <source>
        <dbReference type="ARBA" id="ARBA00023136"/>
    </source>
</evidence>
<feature type="transmembrane region" description="Helical" evidence="12">
    <location>
        <begin position="42"/>
        <end position="64"/>
    </location>
</feature>
<keyword evidence="5" id="KW-0349">Heme</keyword>
<evidence type="ECO:0000256" key="3">
    <source>
        <dbReference type="ARBA" id="ARBA00022448"/>
    </source>
</evidence>
<evidence type="ECO:0000256" key="12">
    <source>
        <dbReference type="SAM" id="Phobius"/>
    </source>
</evidence>
<dbReference type="STRING" id="1544798.LH29_22130"/>
<evidence type="ECO:0000256" key="7">
    <source>
        <dbReference type="ARBA" id="ARBA00022723"/>
    </source>
</evidence>
<evidence type="ECO:0000256" key="8">
    <source>
        <dbReference type="ARBA" id="ARBA00022982"/>
    </source>
</evidence>
<keyword evidence="15" id="KW-1185">Reference proteome</keyword>
<keyword evidence="3" id="KW-0813">Transport</keyword>
<dbReference type="InterPro" id="IPR038266">
    <property type="entry name" value="NapC/NirT_cytc_sf"/>
</dbReference>
<feature type="transmembrane region" description="Helical" evidence="12">
    <location>
        <begin position="12"/>
        <end position="36"/>
    </location>
</feature>
<dbReference type="GO" id="GO:0046872">
    <property type="term" value="F:metal ion binding"/>
    <property type="evidence" value="ECO:0007669"/>
    <property type="project" value="UniProtKB-KW"/>
</dbReference>
<evidence type="ECO:0000259" key="13">
    <source>
        <dbReference type="Pfam" id="PF03264"/>
    </source>
</evidence>
<dbReference type="Gene3D" id="1.10.3820.10">
    <property type="entry name" value="Di-heme elbow motif domain"/>
    <property type="match status" value="1"/>
</dbReference>
<dbReference type="PANTHER" id="PTHR30333">
    <property type="entry name" value="CYTOCHROME C-TYPE PROTEIN"/>
    <property type="match status" value="1"/>
</dbReference>
<keyword evidence="8" id="KW-0249">Electron transport</keyword>
<keyword evidence="10" id="KW-0408">Iron</keyword>
<evidence type="ECO:0000256" key="6">
    <source>
        <dbReference type="ARBA" id="ARBA00022692"/>
    </source>
</evidence>
<feature type="transmembrane region" description="Helical" evidence="12">
    <location>
        <begin position="101"/>
        <end position="121"/>
    </location>
</feature>
<keyword evidence="9 12" id="KW-1133">Transmembrane helix</keyword>
<reference evidence="14 15" key="1">
    <citation type="submission" date="2014-09" db="EMBL/GenBank/DDBJ databases">
        <title>Draft Genome Sequence of Draconibacterium sp. JN14CK-3.</title>
        <authorList>
            <person name="Dong C."/>
            <person name="Lai Q."/>
            <person name="Shao Z."/>
        </authorList>
    </citation>
    <scope>NUCLEOTIDE SEQUENCE [LARGE SCALE GENOMIC DNA]</scope>
    <source>
        <strain evidence="14 15">JN14CK-3</strain>
    </source>
</reference>
<evidence type="ECO:0000256" key="10">
    <source>
        <dbReference type="ARBA" id="ARBA00023004"/>
    </source>
</evidence>
<dbReference type="PATRIC" id="fig|1544798.3.peg.4606"/>
<dbReference type="PANTHER" id="PTHR30333:SF1">
    <property type="entry name" value="CYTOCHROME C-TYPE PROTEIN NAPC"/>
    <property type="match status" value="1"/>
</dbReference>
<accession>A0A0D8J504</accession>
<keyword evidence="4" id="KW-1003">Cell membrane</keyword>
<dbReference type="RefSeq" id="WP_045033316.1">
    <property type="nucleotide sequence ID" value="NZ_JRHC01000007.1"/>
</dbReference>
<dbReference type="Proteomes" id="UP000032544">
    <property type="component" value="Unassembled WGS sequence"/>
</dbReference>
<name>A0A0D8J504_9BACT</name>